<keyword evidence="2" id="KW-1185">Reference proteome</keyword>
<accession>A0A026WV54</accession>
<evidence type="ECO:0000313" key="2">
    <source>
        <dbReference type="Proteomes" id="UP000053097"/>
    </source>
</evidence>
<sequence length="58" mass="6551">MYRSSMTPLWPENDLRQLPALASKDRKTPSKPVVNNIDVLVQASLVTPPSWKISCLRT</sequence>
<organism evidence="1 2">
    <name type="scientific">Ooceraea biroi</name>
    <name type="common">Clonal raider ant</name>
    <name type="synonym">Cerapachys biroi</name>
    <dbReference type="NCBI Taxonomy" id="2015173"/>
    <lineage>
        <taxon>Eukaryota</taxon>
        <taxon>Metazoa</taxon>
        <taxon>Ecdysozoa</taxon>
        <taxon>Arthropoda</taxon>
        <taxon>Hexapoda</taxon>
        <taxon>Insecta</taxon>
        <taxon>Pterygota</taxon>
        <taxon>Neoptera</taxon>
        <taxon>Endopterygota</taxon>
        <taxon>Hymenoptera</taxon>
        <taxon>Apocrita</taxon>
        <taxon>Aculeata</taxon>
        <taxon>Formicoidea</taxon>
        <taxon>Formicidae</taxon>
        <taxon>Dorylinae</taxon>
        <taxon>Ooceraea</taxon>
    </lineage>
</organism>
<reference evidence="1 2" key="1">
    <citation type="journal article" date="2014" name="Curr. Biol.">
        <title>The genome of the clonal raider ant Cerapachys biroi.</title>
        <authorList>
            <person name="Oxley P.R."/>
            <person name="Ji L."/>
            <person name="Fetter-Pruneda I."/>
            <person name="McKenzie S.K."/>
            <person name="Li C."/>
            <person name="Hu H."/>
            <person name="Zhang G."/>
            <person name="Kronauer D.J."/>
        </authorList>
    </citation>
    <scope>NUCLEOTIDE SEQUENCE [LARGE SCALE GENOMIC DNA]</scope>
</reference>
<dbReference type="Proteomes" id="UP000053097">
    <property type="component" value="Unassembled WGS sequence"/>
</dbReference>
<gene>
    <name evidence="1" type="ORF">X777_00384</name>
</gene>
<dbReference type="AlphaFoldDB" id="A0A026WV54"/>
<dbReference type="EMBL" id="KK107105">
    <property type="protein sequence ID" value="EZA59541.1"/>
    <property type="molecule type" value="Genomic_DNA"/>
</dbReference>
<protein>
    <submittedName>
        <fullName evidence="1">Uncharacterized protein</fullName>
    </submittedName>
</protein>
<proteinExistence type="predicted"/>
<name>A0A026WV54_OOCBI</name>
<evidence type="ECO:0000313" key="1">
    <source>
        <dbReference type="EMBL" id="EZA59541.1"/>
    </source>
</evidence>